<feature type="compositionally biased region" description="Polar residues" evidence="1">
    <location>
        <begin position="125"/>
        <end position="137"/>
    </location>
</feature>
<accession>A0A1S7UMT6</accession>
<evidence type="ECO:0000259" key="2">
    <source>
        <dbReference type="Pfam" id="PF01636"/>
    </source>
</evidence>
<evidence type="ECO:0000313" key="4">
    <source>
        <dbReference type="Proteomes" id="UP000054516"/>
    </source>
</evidence>
<protein>
    <recommendedName>
        <fullName evidence="2">Aminoglycoside phosphotransferase domain-containing protein</fullName>
    </recommendedName>
</protein>
<sequence length="229" mass="25543">MFRDAPGTVAHTLYAIYTYEAREEEEEEEGTTIIMKLIDGVTIREYERGAAHGSCRCWRRGCRRNWTSCAGSRRPRRPTTAPSDGGPSTTMCLARSAGHWSTRRRSRQCCSSTSSRPRRAHSTAPVATTPASRSVSTHGDLHGNNIIVRPDGSLALIDLESAGFFPAYYEVLYVRYYYHPVLKLFDGEFVDAVGIFHDAERICRGQSGDGDDDNNTDDKNNAQEGKENI</sequence>
<proteinExistence type="predicted"/>
<organism evidence="3">
    <name type="scientific">Rosellinia necatrix</name>
    <name type="common">White root-rot fungus</name>
    <dbReference type="NCBI Taxonomy" id="77044"/>
    <lineage>
        <taxon>Eukaryota</taxon>
        <taxon>Fungi</taxon>
        <taxon>Dikarya</taxon>
        <taxon>Ascomycota</taxon>
        <taxon>Pezizomycotina</taxon>
        <taxon>Sordariomycetes</taxon>
        <taxon>Xylariomycetidae</taxon>
        <taxon>Xylariales</taxon>
        <taxon>Xylariaceae</taxon>
        <taxon>Rosellinia</taxon>
    </lineage>
</organism>
<dbReference type="OrthoDB" id="4177236at2759"/>
<dbReference type="EMBL" id="DF977456">
    <property type="protein sequence ID" value="GAP84671.2"/>
    <property type="molecule type" value="Genomic_DNA"/>
</dbReference>
<keyword evidence="4" id="KW-1185">Reference proteome</keyword>
<feature type="domain" description="Aminoglycoside phosphotransferase" evidence="2">
    <location>
        <begin position="129"/>
        <end position="196"/>
    </location>
</feature>
<feature type="compositionally biased region" description="Basic and acidic residues" evidence="1">
    <location>
        <begin position="216"/>
        <end position="229"/>
    </location>
</feature>
<reference evidence="3" key="1">
    <citation type="submission" date="2016-03" db="EMBL/GenBank/DDBJ databases">
        <title>Draft genome sequence of Rosellinia necatrix.</title>
        <authorList>
            <person name="Kanematsu S."/>
        </authorList>
    </citation>
    <scope>NUCLEOTIDE SEQUENCE [LARGE SCALE GENOMIC DNA]</scope>
    <source>
        <strain evidence="3">W97</strain>
    </source>
</reference>
<dbReference type="AlphaFoldDB" id="A0A1S7UMT6"/>
<dbReference type="InterPro" id="IPR011009">
    <property type="entry name" value="Kinase-like_dom_sf"/>
</dbReference>
<dbReference type="Pfam" id="PF01636">
    <property type="entry name" value="APH"/>
    <property type="match status" value="1"/>
</dbReference>
<dbReference type="Proteomes" id="UP000054516">
    <property type="component" value="Unassembled WGS sequence"/>
</dbReference>
<feature type="region of interest" description="Disordered" evidence="1">
    <location>
        <begin position="205"/>
        <end position="229"/>
    </location>
</feature>
<feature type="region of interest" description="Disordered" evidence="1">
    <location>
        <begin position="69"/>
        <end position="143"/>
    </location>
</feature>
<evidence type="ECO:0000256" key="1">
    <source>
        <dbReference type="SAM" id="MobiDB-lite"/>
    </source>
</evidence>
<dbReference type="Gene3D" id="3.90.1200.10">
    <property type="match status" value="1"/>
</dbReference>
<name>A0A1S7UMT6_ROSNE</name>
<evidence type="ECO:0000313" key="3">
    <source>
        <dbReference type="EMBL" id="GAP84671.2"/>
    </source>
</evidence>
<gene>
    <name evidence="3" type="ORF">SAMD00023353_1102110</name>
</gene>
<dbReference type="InterPro" id="IPR002575">
    <property type="entry name" value="Aminoglycoside_PTrfase"/>
</dbReference>
<dbReference type="SUPFAM" id="SSF56112">
    <property type="entry name" value="Protein kinase-like (PK-like)"/>
    <property type="match status" value="1"/>
</dbReference>